<dbReference type="AlphaFoldDB" id="A0A5A4U3M2"/>
<protein>
    <submittedName>
        <fullName evidence="2">Predicted O-antigen polymerase</fullName>
    </submittedName>
</protein>
<feature type="transmembrane region" description="Helical" evidence="1">
    <location>
        <begin position="157"/>
        <end position="182"/>
    </location>
</feature>
<gene>
    <name evidence="2" type="primary">wzy</name>
</gene>
<dbReference type="EMBL" id="LC494304">
    <property type="protein sequence ID" value="BBM62199.1"/>
    <property type="molecule type" value="Genomic_DNA"/>
</dbReference>
<feature type="transmembrane region" description="Helical" evidence="1">
    <location>
        <begin position="37"/>
        <end position="57"/>
    </location>
</feature>
<organism evidence="2">
    <name type="scientific">Escherichia albertii</name>
    <dbReference type="NCBI Taxonomy" id="208962"/>
    <lineage>
        <taxon>Bacteria</taxon>
        <taxon>Pseudomonadati</taxon>
        <taxon>Pseudomonadota</taxon>
        <taxon>Gammaproteobacteria</taxon>
        <taxon>Enterobacterales</taxon>
        <taxon>Enterobacteriaceae</taxon>
        <taxon>Escherichia</taxon>
    </lineage>
</organism>
<keyword evidence="1" id="KW-1133">Transmembrane helix</keyword>
<feature type="transmembrane region" description="Helical" evidence="1">
    <location>
        <begin position="189"/>
        <end position="207"/>
    </location>
</feature>
<feature type="transmembrane region" description="Helical" evidence="1">
    <location>
        <begin position="213"/>
        <end position="231"/>
    </location>
</feature>
<reference evidence="2" key="1">
    <citation type="submission" date="2019-07" db="EMBL/GenBank/DDBJ databases">
        <title>Overview of O-antigen diversity of Escherichia albertii, an emerging enteropathogen; genetic structure, serology, and development of O-genotyping method.</title>
        <authorList>
            <person name="Ooka T."/>
            <person name="Seto K."/>
            <person name="Ogura Y."/>
            <person name="Iguchi A."/>
            <person name="Imura N."/>
            <person name="Honda M."/>
            <person name="Etoh Y."/>
            <person name="Ikeda T."/>
            <person name="Sugitani W."/>
            <person name="Konno T."/>
            <person name="Kawano K."/>
            <person name="Kudo Y."/>
            <person name="Murakami K."/>
            <person name="Hayashi T."/>
            <person name="Nishi J."/>
        </authorList>
    </citation>
    <scope>NUCLEOTIDE SEQUENCE</scope>
    <source>
        <strain evidence="2">EC05-81</strain>
    </source>
</reference>
<keyword evidence="1" id="KW-0472">Membrane</keyword>
<proteinExistence type="predicted"/>
<feature type="transmembrane region" description="Helical" evidence="1">
    <location>
        <begin position="6"/>
        <end position="25"/>
    </location>
</feature>
<evidence type="ECO:0000313" key="2">
    <source>
        <dbReference type="EMBL" id="BBM62199.1"/>
    </source>
</evidence>
<name>A0A5A4U3M2_ESCAL</name>
<feature type="transmembrane region" description="Helical" evidence="1">
    <location>
        <begin position="107"/>
        <end position="125"/>
    </location>
</feature>
<sequence length="353" mass="41324">MMSNKTYPVLLCFLWTLFGVSKIAFTYNIYLSSYIDILTIVNFLFVFMGAGIIAFRLLSKPVSFNAQIFVFFVLLLLSLLNNSIFALIFNFLVWYSIAEIVPIKSFRFVYIINIGLLIGVFYISVKLNGDTYYFDLRYGDVKSFGFENANSFPQLLIIFYLIFSTKIRHLFMLFLVYLLVFIDDIYTKSFYVILVIYPCLLLLFKYYRCRYLYLLPVMLFLGSILFVYMYASNIPIAIKVDQIFSYRISFSNIILSSIPNLYYLFFGLSGGGDEQLPMDLSYMAIIFTFGLIPSLIIILMYTRTLKSLIIKYDYGILALCTTFLLYAFVENILISFILNPTFYYVFYYLNSKR</sequence>
<evidence type="ECO:0000256" key="1">
    <source>
        <dbReference type="SAM" id="Phobius"/>
    </source>
</evidence>
<accession>A0A5A4U3M2</accession>
<feature type="transmembrane region" description="Helical" evidence="1">
    <location>
        <begin position="69"/>
        <end position="95"/>
    </location>
</feature>
<feature type="transmembrane region" description="Helical" evidence="1">
    <location>
        <begin position="280"/>
        <end position="301"/>
    </location>
</feature>
<feature type="transmembrane region" description="Helical" evidence="1">
    <location>
        <begin position="308"/>
        <end position="326"/>
    </location>
</feature>
<keyword evidence="1" id="KW-0812">Transmembrane</keyword>
<feature type="transmembrane region" description="Helical" evidence="1">
    <location>
        <begin position="243"/>
        <end position="265"/>
    </location>
</feature>